<evidence type="ECO:0000256" key="1">
    <source>
        <dbReference type="SAM" id="Phobius"/>
    </source>
</evidence>
<dbReference type="AlphaFoldDB" id="A0A2T2X4G2"/>
<keyword evidence="1" id="KW-1133">Transmembrane helix</keyword>
<name>A0A2T2X4G2_9FIRM</name>
<organism evidence="2 3">
    <name type="scientific">Sulfobacillus benefaciens</name>
    <dbReference type="NCBI Taxonomy" id="453960"/>
    <lineage>
        <taxon>Bacteria</taxon>
        <taxon>Bacillati</taxon>
        <taxon>Bacillota</taxon>
        <taxon>Clostridia</taxon>
        <taxon>Eubacteriales</taxon>
        <taxon>Clostridiales Family XVII. Incertae Sedis</taxon>
        <taxon>Sulfobacillus</taxon>
    </lineage>
</organism>
<feature type="transmembrane region" description="Helical" evidence="1">
    <location>
        <begin position="28"/>
        <end position="48"/>
    </location>
</feature>
<dbReference type="EMBL" id="PXYT01000016">
    <property type="protein sequence ID" value="PSR29367.1"/>
    <property type="molecule type" value="Genomic_DNA"/>
</dbReference>
<keyword evidence="1" id="KW-0812">Transmembrane</keyword>
<evidence type="ECO:0000313" key="3">
    <source>
        <dbReference type="Proteomes" id="UP000242699"/>
    </source>
</evidence>
<feature type="transmembrane region" description="Helical" evidence="1">
    <location>
        <begin position="380"/>
        <end position="399"/>
    </location>
</feature>
<dbReference type="Proteomes" id="UP000242699">
    <property type="component" value="Unassembled WGS sequence"/>
</dbReference>
<feature type="transmembrane region" description="Helical" evidence="1">
    <location>
        <begin position="60"/>
        <end position="84"/>
    </location>
</feature>
<comment type="caution">
    <text evidence="2">The sequence shown here is derived from an EMBL/GenBank/DDBJ whole genome shotgun (WGS) entry which is preliminary data.</text>
</comment>
<feature type="transmembrane region" description="Helical" evidence="1">
    <location>
        <begin position="255"/>
        <end position="278"/>
    </location>
</feature>
<feature type="transmembrane region" description="Helical" evidence="1">
    <location>
        <begin position="222"/>
        <end position="243"/>
    </location>
</feature>
<feature type="transmembrane region" description="Helical" evidence="1">
    <location>
        <begin position="411"/>
        <end position="429"/>
    </location>
</feature>
<protein>
    <submittedName>
        <fullName evidence="2">Uncharacterized protein</fullName>
    </submittedName>
</protein>
<feature type="transmembrane region" description="Helical" evidence="1">
    <location>
        <begin position="298"/>
        <end position="317"/>
    </location>
</feature>
<gene>
    <name evidence="2" type="ORF">C7B43_08465</name>
</gene>
<feature type="transmembrane region" description="Helical" evidence="1">
    <location>
        <begin position="160"/>
        <end position="186"/>
    </location>
</feature>
<evidence type="ECO:0000313" key="2">
    <source>
        <dbReference type="EMBL" id="PSR29367.1"/>
    </source>
</evidence>
<feature type="transmembrane region" description="Helical" evidence="1">
    <location>
        <begin position="127"/>
        <end position="148"/>
    </location>
</feature>
<feature type="transmembrane region" description="Helical" evidence="1">
    <location>
        <begin position="329"/>
        <end position="350"/>
    </location>
</feature>
<feature type="transmembrane region" description="Helical" evidence="1">
    <location>
        <begin position="96"/>
        <end position="115"/>
    </location>
</feature>
<proteinExistence type="predicted"/>
<reference evidence="2 3" key="1">
    <citation type="journal article" date="2014" name="BMC Genomics">
        <title>Comparison of environmental and isolate Sulfobacillus genomes reveals diverse carbon, sulfur, nitrogen, and hydrogen metabolisms.</title>
        <authorList>
            <person name="Justice N.B."/>
            <person name="Norman A."/>
            <person name="Brown C.T."/>
            <person name="Singh A."/>
            <person name="Thomas B.C."/>
            <person name="Banfield J.F."/>
        </authorList>
    </citation>
    <scope>NUCLEOTIDE SEQUENCE [LARGE SCALE GENOMIC DNA]</scope>
    <source>
        <strain evidence="2">AMDSBA1</strain>
    </source>
</reference>
<feature type="transmembrane region" description="Helical" evidence="1">
    <location>
        <begin position="435"/>
        <end position="453"/>
    </location>
</feature>
<sequence length="485" mass="53090">MSRNTSRDLPIQNGSSHPLWGWWTNRRALLFLIAWLGMYAALSLYVSIPYFNEPSASADIVWRNVMFLHGFLIGLVGVLALVTVEIFECCSSHVKTWIVGGALVATFLASVGGLFDHNPSNAFALWTQIAGFFALDEMLIVLIWGFWIDYRLQQPASRTLPFWVAWLGSFSMLLAALMGHVAGWLLEFPHAPWGWPDDYAHWAGLSVGTWTANLVTSHSHEMVVAVIGTLVAALVWQWGYGALKPATRTLARVGLIMMAFGIVAMTVIYVVAGFTTAQPPTLFAFGPHGIDGIAGDDLVTGVFVMLGGLLALSALLFQHARAGSSRLLHWAQAWAYLMTIVTVVVAGYAIELNEQYFGAGNPQAPGAQADAIFTFWHQDFAFFMIPAIILVLVIAERYLPRRQDHNALGRGFIAGTTLAFLGGLLYVFVDPHLYGIGFYVAAVGFLIIAFLVARTWWTLLTQPDQPADTMAPPVATSDTPRRVGG</sequence>
<keyword evidence="1" id="KW-0472">Membrane</keyword>
<accession>A0A2T2X4G2</accession>